<evidence type="ECO:0000256" key="4">
    <source>
        <dbReference type="ARBA" id="ARBA00022679"/>
    </source>
</evidence>
<evidence type="ECO:0000256" key="10">
    <source>
        <dbReference type="PIRSR" id="PIRSR038084-3"/>
    </source>
</evidence>
<feature type="site" description="Interaction with histone H4 N-terminus" evidence="10">
    <location>
        <position position="196"/>
    </location>
</feature>
<dbReference type="GO" id="GO:0000781">
    <property type="term" value="C:chromosome, telomeric region"/>
    <property type="evidence" value="ECO:0007669"/>
    <property type="project" value="GOC"/>
</dbReference>
<dbReference type="PIRSF" id="PIRSF038084">
    <property type="entry name" value="HAT-B_cat"/>
    <property type="match status" value="1"/>
</dbReference>
<evidence type="ECO:0000256" key="9">
    <source>
        <dbReference type="PIRSR" id="PIRSR038084-2"/>
    </source>
</evidence>
<comment type="function">
    <text evidence="7">Catalytic component of the histone acetylase B (HAT-B) complex. Has intrinsic substrate specificity that modifies lysine in recognition sequence GXGKXG. Involved in DNA double-strand break repair.</text>
</comment>
<evidence type="ECO:0000256" key="8">
    <source>
        <dbReference type="PIRSR" id="PIRSR038084-1"/>
    </source>
</evidence>
<dbReference type="AlphaFoldDB" id="A0A1Y1ZZJ0"/>
<gene>
    <name evidence="13" type="ORF">BCR34DRAFT_191152</name>
</gene>
<evidence type="ECO:0000256" key="6">
    <source>
        <dbReference type="ARBA" id="ARBA00048017"/>
    </source>
</evidence>
<evidence type="ECO:0000256" key="3">
    <source>
        <dbReference type="ARBA" id="ARBA00021268"/>
    </source>
</evidence>
<reference evidence="13 14" key="1">
    <citation type="submission" date="2016-07" db="EMBL/GenBank/DDBJ databases">
        <title>Pervasive Adenine N6-methylation of Active Genes in Fungi.</title>
        <authorList>
            <consortium name="DOE Joint Genome Institute"/>
            <person name="Mondo S.J."/>
            <person name="Dannebaum R.O."/>
            <person name="Kuo R.C."/>
            <person name="Labutti K."/>
            <person name="Haridas S."/>
            <person name="Kuo A."/>
            <person name="Salamov A."/>
            <person name="Ahrendt S.R."/>
            <person name="Lipzen A."/>
            <person name="Sullivan W."/>
            <person name="Andreopoulos W.B."/>
            <person name="Clum A."/>
            <person name="Lindquist E."/>
            <person name="Daum C."/>
            <person name="Ramamoorthy G.K."/>
            <person name="Gryganskyi A."/>
            <person name="Culley D."/>
            <person name="Magnuson J.K."/>
            <person name="James T.Y."/>
            <person name="O'Malley M.A."/>
            <person name="Stajich J.E."/>
            <person name="Spatafora J.W."/>
            <person name="Visel A."/>
            <person name="Grigoriev I.V."/>
        </authorList>
    </citation>
    <scope>NUCLEOTIDE SEQUENCE [LARGE SCALE GENOMIC DNA]</scope>
    <source>
        <strain evidence="13 14">CBS 115471</strain>
    </source>
</reference>
<evidence type="ECO:0000313" key="13">
    <source>
        <dbReference type="EMBL" id="ORY15185.1"/>
    </source>
</evidence>
<dbReference type="InterPro" id="IPR019467">
    <property type="entry name" value="Hat1_N"/>
</dbReference>
<dbReference type="STRING" id="1231657.A0A1Y1ZZJ0"/>
<dbReference type="Gene3D" id="3.40.630.30">
    <property type="match status" value="1"/>
</dbReference>
<feature type="binding site" evidence="9">
    <location>
        <position position="330"/>
    </location>
    <ligand>
        <name>acetyl-CoA</name>
        <dbReference type="ChEBI" id="CHEBI:57288"/>
    </ligand>
</feature>
<dbReference type="EMBL" id="MCFA01000027">
    <property type="protein sequence ID" value="ORY15185.1"/>
    <property type="molecule type" value="Genomic_DNA"/>
</dbReference>
<keyword evidence="7" id="KW-0539">Nucleus</keyword>
<comment type="similarity">
    <text evidence="1 7">Belongs to the HAT1 family.</text>
</comment>
<dbReference type="GO" id="GO:0004402">
    <property type="term" value="F:histone acetyltransferase activity"/>
    <property type="evidence" value="ECO:0007669"/>
    <property type="project" value="UniProtKB-UniRule"/>
</dbReference>
<dbReference type="Gene3D" id="3.90.360.10">
    <property type="entry name" value="Histone acetyl transferase 1 (HAT1), N-terminal domain"/>
    <property type="match status" value="1"/>
</dbReference>
<feature type="region of interest" description="Disordered" evidence="11">
    <location>
        <begin position="117"/>
        <end position="137"/>
    </location>
</feature>
<keyword evidence="4 7" id="KW-0808">Transferase</keyword>
<evidence type="ECO:0000256" key="1">
    <source>
        <dbReference type="ARBA" id="ARBA00010543"/>
    </source>
</evidence>
<feature type="domain" description="Histone acetyl transferase HAT1 N-terminal" evidence="12">
    <location>
        <begin position="11"/>
        <end position="184"/>
    </location>
</feature>
<sequence length="534" mass="60462">MADLMEAMEEWLTGSNECFHINLVRPASAKAKPERILDEPFHPRFTYEMFGNDEKIIGYKDPRIYLDFRANDLKATIDIQYKQKMDLAGIKALLPEDSEQELDIEVALRNFVIPTAFDSADPSDGPSPGPSPDPYSPSWKPPGDLIHSFNAHGRQFEVWKTTFADPVAKELYRNVQVVVPLLIEGGSLIELDDPEWTIERWTLFLLYEVTPLKDSPSSPYTIAGFCTTYRLWIFPTPEVLRATGSLPSPPGSSNGDAATYNPPRFTQDPDTFLINETINPLDEPSRERISQFIILPPFQGLSLGGRLYDTVYGALLKTPNIYEITVEDPNEAFDAMRDYCDIVFLRKLPAFQALSLPSTLPPETLKKTAPIPRGLILGNDADLTALRHEAKMVPRQFNRMVELHLFSTLPVGNRNTARITRKEKSSSENDRKFYFWRLALKDRIYRQNADQLNEVEDIEERIASVEGAVNNQQEEYSERLEGIQKRARRAPVESEENGEASKGKRKRIVIEDDSDEEDGGADDMSVASSKKVKV</sequence>
<evidence type="ECO:0000256" key="7">
    <source>
        <dbReference type="PIRNR" id="PIRNR038084"/>
    </source>
</evidence>
<name>A0A1Y1ZZJ0_9PLEO</name>
<dbReference type="SUPFAM" id="SSF55729">
    <property type="entry name" value="Acyl-CoA N-acyltransferases (Nat)"/>
    <property type="match status" value="2"/>
</dbReference>
<comment type="catalytic activity">
    <reaction evidence="6 7">
        <text>L-lysyl-[protein] + acetyl-CoA = N(6)-acetyl-L-lysyl-[protein] + CoA + H(+)</text>
        <dbReference type="Rhea" id="RHEA:45948"/>
        <dbReference type="Rhea" id="RHEA-COMP:9752"/>
        <dbReference type="Rhea" id="RHEA-COMP:10731"/>
        <dbReference type="ChEBI" id="CHEBI:15378"/>
        <dbReference type="ChEBI" id="CHEBI:29969"/>
        <dbReference type="ChEBI" id="CHEBI:57287"/>
        <dbReference type="ChEBI" id="CHEBI:57288"/>
        <dbReference type="ChEBI" id="CHEBI:61930"/>
        <dbReference type="EC" id="2.3.1.48"/>
    </reaction>
</comment>
<evidence type="ECO:0000256" key="11">
    <source>
        <dbReference type="SAM" id="MobiDB-lite"/>
    </source>
</evidence>
<dbReference type="EC" id="2.3.1.48" evidence="2 7"/>
<organism evidence="13 14">
    <name type="scientific">Clohesyomyces aquaticus</name>
    <dbReference type="NCBI Taxonomy" id="1231657"/>
    <lineage>
        <taxon>Eukaryota</taxon>
        <taxon>Fungi</taxon>
        <taxon>Dikarya</taxon>
        <taxon>Ascomycota</taxon>
        <taxon>Pezizomycotina</taxon>
        <taxon>Dothideomycetes</taxon>
        <taxon>Pleosporomycetidae</taxon>
        <taxon>Pleosporales</taxon>
        <taxon>Lindgomycetaceae</taxon>
        <taxon>Clohesyomyces</taxon>
    </lineage>
</organism>
<dbReference type="GO" id="GO:0005634">
    <property type="term" value="C:nucleus"/>
    <property type="evidence" value="ECO:0007669"/>
    <property type="project" value="UniProtKB-SubCell"/>
</dbReference>
<proteinExistence type="inferred from homology"/>
<comment type="subcellular location">
    <subcellularLocation>
        <location evidence="7">Cytoplasm</location>
    </subcellularLocation>
    <subcellularLocation>
        <location evidence="7">Nucleus</location>
    </subcellularLocation>
</comment>
<comment type="subunit">
    <text evidence="7">Component of the HAT-B complex composed of at least HAT1 and HAT2. The HAT-B complex binds to histone H4 tail.</text>
</comment>
<evidence type="ECO:0000256" key="2">
    <source>
        <dbReference type="ARBA" id="ARBA00013184"/>
    </source>
</evidence>
<feature type="compositionally biased region" description="Acidic residues" evidence="11">
    <location>
        <begin position="511"/>
        <end position="521"/>
    </location>
</feature>
<dbReference type="OrthoDB" id="10253098at2759"/>
<dbReference type="GO" id="GO:0005737">
    <property type="term" value="C:cytoplasm"/>
    <property type="evidence" value="ECO:0007669"/>
    <property type="project" value="UniProtKB-SubCell"/>
</dbReference>
<accession>A0A1Y1ZZJ0</accession>
<keyword evidence="5 7" id="KW-0012">Acyltransferase</keyword>
<feature type="compositionally biased region" description="Pro residues" evidence="11">
    <location>
        <begin position="125"/>
        <end position="135"/>
    </location>
</feature>
<dbReference type="Pfam" id="PF10394">
    <property type="entry name" value="Hat1_N"/>
    <property type="match status" value="1"/>
</dbReference>
<dbReference type="InterPro" id="IPR016181">
    <property type="entry name" value="Acyl_CoA_acyltransferase"/>
</dbReference>
<dbReference type="GO" id="GO:0031509">
    <property type="term" value="P:subtelomeric heterochromatin formation"/>
    <property type="evidence" value="ECO:0007669"/>
    <property type="project" value="InterPro"/>
</dbReference>
<dbReference type="InterPro" id="IPR037113">
    <property type="entry name" value="Hat1_N_sf"/>
</dbReference>
<dbReference type="PANTHER" id="PTHR12046">
    <property type="entry name" value="HISTONE ACETYLTRANSFERASE TYPE B CATALYTIC SUBUNIT"/>
    <property type="match status" value="1"/>
</dbReference>
<evidence type="ECO:0000259" key="12">
    <source>
        <dbReference type="Pfam" id="PF10394"/>
    </source>
</evidence>
<dbReference type="InterPro" id="IPR017380">
    <property type="entry name" value="Hist_AcTrfase_B-typ_cat-su"/>
</dbReference>
<feature type="active site" description="Proton donor/acceptor" evidence="8">
    <location>
        <position position="327"/>
    </location>
</feature>
<keyword evidence="7" id="KW-0963">Cytoplasm</keyword>
<comment type="caution">
    <text evidence="13">The sequence shown here is derived from an EMBL/GenBank/DDBJ whole genome shotgun (WGS) entry which is preliminary data.</text>
</comment>
<feature type="binding site" evidence="9">
    <location>
        <begin position="292"/>
        <end position="294"/>
    </location>
    <ligand>
        <name>acetyl-CoA</name>
        <dbReference type="ChEBI" id="CHEBI:57288"/>
    </ligand>
</feature>
<keyword evidence="14" id="KW-1185">Reference proteome</keyword>
<evidence type="ECO:0000256" key="5">
    <source>
        <dbReference type="ARBA" id="ARBA00023315"/>
    </source>
</evidence>
<feature type="region of interest" description="Disordered" evidence="11">
    <location>
        <begin position="473"/>
        <end position="534"/>
    </location>
</feature>
<dbReference type="Proteomes" id="UP000193144">
    <property type="component" value="Unassembled WGS sequence"/>
</dbReference>
<evidence type="ECO:0000313" key="14">
    <source>
        <dbReference type="Proteomes" id="UP000193144"/>
    </source>
</evidence>
<protein>
    <recommendedName>
        <fullName evidence="3 7">Histone acetyltransferase type B catalytic subunit</fullName>
        <ecNumber evidence="2 7">2.3.1.48</ecNumber>
    </recommendedName>
</protein>